<dbReference type="CDD" id="cd00037">
    <property type="entry name" value="CLECT"/>
    <property type="match status" value="1"/>
</dbReference>
<organism evidence="2 3">
    <name type="scientific">Meganyctiphanes norvegica</name>
    <name type="common">Northern krill</name>
    <name type="synonym">Thysanopoda norvegica</name>
    <dbReference type="NCBI Taxonomy" id="48144"/>
    <lineage>
        <taxon>Eukaryota</taxon>
        <taxon>Metazoa</taxon>
        <taxon>Ecdysozoa</taxon>
        <taxon>Arthropoda</taxon>
        <taxon>Crustacea</taxon>
        <taxon>Multicrustacea</taxon>
        <taxon>Malacostraca</taxon>
        <taxon>Eumalacostraca</taxon>
        <taxon>Eucarida</taxon>
        <taxon>Euphausiacea</taxon>
        <taxon>Euphausiidae</taxon>
        <taxon>Meganyctiphanes</taxon>
    </lineage>
</organism>
<evidence type="ECO:0000313" key="2">
    <source>
        <dbReference type="EMBL" id="CAL4097189.1"/>
    </source>
</evidence>
<accession>A0AAV2QVK2</accession>
<feature type="signal peptide" evidence="1">
    <location>
        <begin position="1"/>
        <end position="21"/>
    </location>
</feature>
<dbReference type="EMBL" id="CAXKWB010010201">
    <property type="protein sequence ID" value="CAL4097189.1"/>
    <property type="molecule type" value="Genomic_DNA"/>
</dbReference>
<dbReference type="Proteomes" id="UP001497623">
    <property type="component" value="Unassembled WGS sequence"/>
</dbReference>
<dbReference type="Gene3D" id="3.10.100.10">
    <property type="entry name" value="Mannose-Binding Protein A, subunit A"/>
    <property type="match status" value="1"/>
</dbReference>
<dbReference type="InterPro" id="IPR016186">
    <property type="entry name" value="C-type_lectin-like/link_sf"/>
</dbReference>
<dbReference type="SUPFAM" id="SSF56436">
    <property type="entry name" value="C-type lectin-like"/>
    <property type="match status" value="1"/>
</dbReference>
<evidence type="ECO:0008006" key="4">
    <source>
        <dbReference type="Google" id="ProtNLM"/>
    </source>
</evidence>
<sequence length="409" mass="45435">MSRSRWTYLLLILILVAQSKQETANGIETTLQELKTLILGRLDDMDQKLLRMDSKCGQVDTTLVEVIKGKVENIEIEMVAIGERSSHGLTFIDNAMKGPVNDAKEQGAAILKEIKQLKQKSDLFDYTINTLILNNKQMTSKLNSIDNQLNRTIGSLTYNDNIIIEEVQLLKEGDRSISSKLDSINNQLSQTIGSLTYNDNIIIEEVQLLKEGDRSMSSKLDKIDNQLDQTIGSLTYNDNIIIEEVQLLKEGDKSFTLLVNEIKGKVTNIEHEITAIGERSSHAITLIDNAMQGPVNEIKEQGTAILKETNLIKQKSDMLLLNNVQKEAKLEKIHQQLNQDVAKCVGGVIIGYQCLKYSQEAEDWETAKAACASTSSRLASLADPDAVLAYTMGKYGNGEQFWAGGHDTG</sequence>
<reference evidence="2 3" key="1">
    <citation type="submission" date="2024-05" db="EMBL/GenBank/DDBJ databases">
        <authorList>
            <person name="Wallberg A."/>
        </authorList>
    </citation>
    <scope>NUCLEOTIDE SEQUENCE [LARGE SCALE GENOMIC DNA]</scope>
</reference>
<dbReference type="AlphaFoldDB" id="A0AAV2QVK2"/>
<gene>
    <name evidence="2" type="ORF">MNOR_LOCUS15928</name>
</gene>
<comment type="caution">
    <text evidence="2">The sequence shown here is derived from an EMBL/GenBank/DDBJ whole genome shotgun (WGS) entry which is preliminary data.</text>
</comment>
<keyword evidence="3" id="KW-1185">Reference proteome</keyword>
<dbReference type="InterPro" id="IPR016187">
    <property type="entry name" value="CTDL_fold"/>
</dbReference>
<keyword evidence="1" id="KW-0732">Signal</keyword>
<feature type="non-terminal residue" evidence="2">
    <location>
        <position position="409"/>
    </location>
</feature>
<evidence type="ECO:0000256" key="1">
    <source>
        <dbReference type="SAM" id="SignalP"/>
    </source>
</evidence>
<protein>
    <recommendedName>
        <fullName evidence="4">C-type lectin domain-containing protein</fullName>
    </recommendedName>
</protein>
<proteinExistence type="predicted"/>
<feature type="chain" id="PRO_5043718816" description="C-type lectin domain-containing protein" evidence="1">
    <location>
        <begin position="22"/>
        <end position="409"/>
    </location>
</feature>
<evidence type="ECO:0000313" key="3">
    <source>
        <dbReference type="Proteomes" id="UP001497623"/>
    </source>
</evidence>
<name>A0AAV2QVK2_MEGNR</name>